<keyword evidence="4" id="KW-0479">Metal-binding</keyword>
<dbReference type="Pfam" id="PF01435">
    <property type="entry name" value="Peptidase_M48"/>
    <property type="match status" value="1"/>
</dbReference>
<keyword evidence="2 10" id="KW-0645">Protease</keyword>
<evidence type="ECO:0000256" key="7">
    <source>
        <dbReference type="ARBA" id="ARBA00022989"/>
    </source>
</evidence>
<name>A0A511M964_9NOCA</name>
<organism evidence="13 14">
    <name type="scientific">Nocardia ninae NBRC 108245</name>
    <dbReference type="NCBI Taxonomy" id="1210091"/>
    <lineage>
        <taxon>Bacteria</taxon>
        <taxon>Bacillati</taxon>
        <taxon>Actinomycetota</taxon>
        <taxon>Actinomycetes</taxon>
        <taxon>Mycobacteriales</taxon>
        <taxon>Nocardiaceae</taxon>
        <taxon>Nocardia</taxon>
    </lineage>
</organism>
<evidence type="ECO:0000256" key="9">
    <source>
        <dbReference type="ARBA" id="ARBA00023136"/>
    </source>
</evidence>
<dbReference type="OrthoDB" id="3474767at2"/>
<evidence type="ECO:0000256" key="8">
    <source>
        <dbReference type="ARBA" id="ARBA00023049"/>
    </source>
</evidence>
<keyword evidence="14" id="KW-1185">Reference proteome</keyword>
<gene>
    <name evidence="13" type="ORF">NN4_17010</name>
</gene>
<proteinExistence type="inferred from homology"/>
<keyword evidence="3 11" id="KW-0812">Transmembrane</keyword>
<comment type="cofactor">
    <cofactor evidence="10">
        <name>Zn(2+)</name>
        <dbReference type="ChEBI" id="CHEBI:29105"/>
    </cofactor>
    <text evidence="10">Binds 1 zinc ion per subunit.</text>
</comment>
<dbReference type="GO" id="GO:0006508">
    <property type="term" value="P:proteolysis"/>
    <property type="evidence" value="ECO:0007669"/>
    <property type="project" value="UniProtKB-KW"/>
</dbReference>
<dbReference type="PANTHER" id="PTHR43221:SF2">
    <property type="entry name" value="PROTEASE HTPX HOMOLOG"/>
    <property type="match status" value="1"/>
</dbReference>
<evidence type="ECO:0000256" key="5">
    <source>
        <dbReference type="ARBA" id="ARBA00022801"/>
    </source>
</evidence>
<feature type="transmembrane region" description="Helical" evidence="11">
    <location>
        <begin position="21"/>
        <end position="46"/>
    </location>
</feature>
<dbReference type="PANTHER" id="PTHR43221">
    <property type="entry name" value="PROTEASE HTPX"/>
    <property type="match status" value="1"/>
</dbReference>
<evidence type="ECO:0000259" key="12">
    <source>
        <dbReference type="Pfam" id="PF01435"/>
    </source>
</evidence>
<evidence type="ECO:0000256" key="1">
    <source>
        <dbReference type="ARBA" id="ARBA00022475"/>
    </source>
</evidence>
<evidence type="ECO:0000256" key="3">
    <source>
        <dbReference type="ARBA" id="ARBA00022692"/>
    </source>
</evidence>
<keyword evidence="5 10" id="KW-0378">Hydrolase</keyword>
<sequence>MPAHSDADSPRRATAPAARPRYLAIIVTLLLALPTVLLSVAIILILGAWVGIWLMVTAVVVWVLFGVSLFDAAWFTPNRAKFAKMFGFRRPIPPEDELLAAAWGHVTSAPGVDGWPYSLWVEQSDDPNAFAAPSRIVAVTSSALAELDSGELEAVLAHELGHHLNVDPRVRLVDMWIALPGRVLWAVCRRLGRITRILGPLAPFVRFVAAVGLLPVVAVVLTPVVGFGAALLFVVLLIVEPLTRSAQCHRDEYAADRAAVDLGYGRELASGLRSWESETLPRLVALGDRLYSTHPPLASRIRKITARLGE</sequence>
<evidence type="ECO:0000256" key="11">
    <source>
        <dbReference type="SAM" id="Phobius"/>
    </source>
</evidence>
<evidence type="ECO:0000256" key="10">
    <source>
        <dbReference type="RuleBase" id="RU003983"/>
    </source>
</evidence>
<feature type="domain" description="Peptidase M48" evidence="12">
    <location>
        <begin position="121"/>
        <end position="307"/>
    </location>
</feature>
<evidence type="ECO:0000313" key="13">
    <source>
        <dbReference type="EMBL" id="GEM37182.1"/>
    </source>
</evidence>
<feature type="transmembrane region" description="Helical" evidence="11">
    <location>
        <begin position="197"/>
        <end position="218"/>
    </location>
</feature>
<dbReference type="InterPro" id="IPR001915">
    <property type="entry name" value="Peptidase_M48"/>
</dbReference>
<feature type="transmembrane region" description="Helical" evidence="11">
    <location>
        <begin position="52"/>
        <end position="75"/>
    </location>
</feature>
<comment type="caution">
    <text evidence="13">The sequence shown here is derived from an EMBL/GenBank/DDBJ whole genome shotgun (WGS) entry which is preliminary data.</text>
</comment>
<dbReference type="AlphaFoldDB" id="A0A511M964"/>
<dbReference type="Gene3D" id="3.30.2010.10">
    <property type="entry name" value="Metalloproteases ('zincins'), catalytic domain"/>
    <property type="match status" value="1"/>
</dbReference>
<keyword evidence="6 10" id="KW-0862">Zinc</keyword>
<feature type="transmembrane region" description="Helical" evidence="11">
    <location>
        <begin position="224"/>
        <end position="243"/>
    </location>
</feature>
<keyword evidence="9 11" id="KW-0472">Membrane</keyword>
<keyword evidence="1" id="KW-1003">Cell membrane</keyword>
<dbReference type="Proteomes" id="UP000321424">
    <property type="component" value="Unassembled WGS sequence"/>
</dbReference>
<evidence type="ECO:0000313" key="14">
    <source>
        <dbReference type="Proteomes" id="UP000321424"/>
    </source>
</evidence>
<accession>A0A511M964</accession>
<dbReference type="EMBL" id="BJXA01000007">
    <property type="protein sequence ID" value="GEM37182.1"/>
    <property type="molecule type" value="Genomic_DNA"/>
</dbReference>
<evidence type="ECO:0000256" key="6">
    <source>
        <dbReference type="ARBA" id="ARBA00022833"/>
    </source>
</evidence>
<keyword evidence="8 10" id="KW-0482">Metalloprotease</keyword>
<keyword evidence="7 11" id="KW-1133">Transmembrane helix</keyword>
<dbReference type="GO" id="GO:0004222">
    <property type="term" value="F:metalloendopeptidase activity"/>
    <property type="evidence" value="ECO:0007669"/>
    <property type="project" value="InterPro"/>
</dbReference>
<protein>
    <submittedName>
        <fullName evidence="13">Peptidase M48</fullName>
    </submittedName>
</protein>
<dbReference type="GO" id="GO:0046872">
    <property type="term" value="F:metal ion binding"/>
    <property type="evidence" value="ECO:0007669"/>
    <property type="project" value="UniProtKB-KW"/>
</dbReference>
<evidence type="ECO:0000256" key="4">
    <source>
        <dbReference type="ARBA" id="ARBA00022723"/>
    </source>
</evidence>
<evidence type="ECO:0000256" key="2">
    <source>
        <dbReference type="ARBA" id="ARBA00022670"/>
    </source>
</evidence>
<dbReference type="InterPro" id="IPR050083">
    <property type="entry name" value="HtpX_protease"/>
</dbReference>
<dbReference type="RefSeq" id="WP_147129365.1">
    <property type="nucleotide sequence ID" value="NZ_BJXA01000007.1"/>
</dbReference>
<comment type="similarity">
    <text evidence="10">Belongs to the peptidase M48 family.</text>
</comment>
<reference evidence="13 14" key="1">
    <citation type="submission" date="2019-07" db="EMBL/GenBank/DDBJ databases">
        <title>Whole genome shotgun sequence of Nocardia ninae NBRC 108245.</title>
        <authorList>
            <person name="Hosoyama A."/>
            <person name="Uohara A."/>
            <person name="Ohji S."/>
            <person name="Ichikawa N."/>
        </authorList>
    </citation>
    <scope>NUCLEOTIDE SEQUENCE [LARGE SCALE GENOMIC DNA]</scope>
    <source>
        <strain evidence="13 14">NBRC 108245</strain>
    </source>
</reference>